<dbReference type="Gene3D" id="1.10.630.10">
    <property type="entry name" value="Cytochrome P450"/>
    <property type="match status" value="1"/>
</dbReference>
<dbReference type="GO" id="GO:0005506">
    <property type="term" value="F:iron ion binding"/>
    <property type="evidence" value="ECO:0007669"/>
    <property type="project" value="InterPro"/>
</dbReference>
<keyword evidence="4" id="KW-0560">Oxidoreductase</keyword>
<dbReference type="Pfam" id="PF00067">
    <property type="entry name" value="p450"/>
    <property type="match status" value="1"/>
</dbReference>
<evidence type="ECO:0000256" key="1">
    <source>
        <dbReference type="ARBA" id="ARBA00010617"/>
    </source>
</evidence>
<keyword evidence="2 7" id="KW-0349">Heme</keyword>
<dbReference type="GO" id="GO:0016705">
    <property type="term" value="F:oxidoreductase activity, acting on paired donors, with incorporation or reduction of molecular oxygen"/>
    <property type="evidence" value="ECO:0007669"/>
    <property type="project" value="InterPro"/>
</dbReference>
<dbReference type="PRINTS" id="PR00463">
    <property type="entry name" value="EP450I"/>
</dbReference>
<dbReference type="InterPro" id="IPR036396">
    <property type="entry name" value="Cyt_P450_sf"/>
</dbReference>
<name>A0A2W7IU44_9PROT</name>
<evidence type="ECO:0000256" key="6">
    <source>
        <dbReference type="ARBA" id="ARBA00023033"/>
    </source>
</evidence>
<dbReference type="EMBL" id="QKYU01000001">
    <property type="protein sequence ID" value="PZW51034.1"/>
    <property type="molecule type" value="Genomic_DNA"/>
</dbReference>
<feature type="binding site" description="axial binding residue" evidence="7">
    <location>
        <position position="397"/>
    </location>
    <ligand>
        <name>heme</name>
        <dbReference type="ChEBI" id="CHEBI:30413"/>
    </ligand>
    <ligandPart>
        <name>Fe</name>
        <dbReference type="ChEBI" id="CHEBI:18248"/>
    </ligandPart>
</feature>
<dbReference type="PRINTS" id="PR00385">
    <property type="entry name" value="P450"/>
</dbReference>
<dbReference type="InterPro" id="IPR002401">
    <property type="entry name" value="Cyt_P450_E_grp-I"/>
</dbReference>
<evidence type="ECO:0000256" key="2">
    <source>
        <dbReference type="ARBA" id="ARBA00022617"/>
    </source>
</evidence>
<comment type="similarity">
    <text evidence="1">Belongs to the cytochrome P450 family.</text>
</comment>
<keyword evidence="3 7" id="KW-0479">Metal-binding</keyword>
<evidence type="ECO:0000256" key="3">
    <source>
        <dbReference type="ARBA" id="ARBA00022723"/>
    </source>
</evidence>
<dbReference type="InterPro" id="IPR001128">
    <property type="entry name" value="Cyt_P450"/>
</dbReference>
<dbReference type="PANTHER" id="PTHR24291">
    <property type="entry name" value="CYTOCHROME P450 FAMILY 4"/>
    <property type="match status" value="1"/>
</dbReference>
<keyword evidence="9" id="KW-1185">Reference proteome</keyword>
<dbReference type="AlphaFoldDB" id="A0A2W7IU44"/>
<evidence type="ECO:0000313" key="8">
    <source>
        <dbReference type="EMBL" id="PZW51034.1"/>
    </source>
</evidence>
<organism evidence="8 9">
    <name type="scientific">Humitalea rosea</name>
    <dbReference type="NCBI Taxonomy" id="990373"/>
    <lineage>
        <taxon>Bacteria</taxon>
        <taxon>Pseudomonadati</taxon>
        <taxon>Pseudomonadota</taxon>
        <taxon>Alphaproteobacteria</taxon>
        <taxon>Acetobacterales</taxon>
        <taxon>Roseomonadaceae</taxon>
        <taxon>Humitalea</taxon>
    </lineage>
</organism>
<dbReference type="GO" id="GO:0004497">
    <property type="term" value="F:monooxygenase activity"/>
    <property type="evidence" value="ECO:0007669"/>
    <property type="project" value="UniProtKB-KW"/>
</dbReference>
<protein>
    <submittedName>
        <fullName evidence="8">Cytochrome P450</fullName>
    </submittedName>
</protein>
<accession>A0A2W7IU44</accession>
<keyword evidence="6" id="KW-0503">Monooxygenase</keyword>
<dbReference type="GO" id="GO:0020037">
    <property type="term" value="F:heme binding"/>
    <property type="evidence" value="ECO:0007669"/>
    <property type="project" value="InterPro"/>
</dbReference>
<comment type="caution">
    <text evidence="8">The sequence shown here is derived from an EMBL/GenBank/DDBJ whole genome shotgun (WGS) entry which is preliminary data.</text>
</comment>
<dbReference type="SUPFAM" id="SSF48264">
    <property type="entry name" value="Cytochrome P450"/>
    <property type="match status" value="1"/>
</dbReference>
<evidence type="ECO:0000313" key="9">
    <source>
        <dbReference type="Proteomes" id="UP000249688"/>
    </source>
</evidence>
<dbReference type="Proteomes" id="UP000249688">
    <property type="component" value="Unassembled WGS sequence"/>
</dbReference>
<evidence type="ECO:0000256" key="5">
    <source>
        <dbReference type="ARBA" id="ARBA00023004"/>
    </source>
</evidence>
<keyword evidence="5 7" id="KW-0408">Iron</keyword>
<sequence length="451" mass="49707">MTDAPFLTPYPPRSKTRLPIHVLLREGRKSFLNMFPESAFRSPFLRQRVLLRDVFITNSPETVQEAFITKAAVIERKSPQQRHALIPLLGDGLFVSDGATWRERRRAVAPVTHVSRLAELTPPITETVAERAEAWAGRPEGAPIDALEEMAQLTAEIICRTIFGGRLGAAAAHTVVEAFSDYQAAVGQMDILSMLALPEWLPRPQSARVRRAAGRIHGVVDGLIAEARGRREASLIRSLAEGSGAALTPDALRNEASVLFMAGHETTANTLAWAWFLLSQSPAEEAAVQAEADAVLGGRPAGFADFPKLIRARAVVEETLRLYPPVPLLARQATRETELAGRRVRKGSLVMAVPWLLHRHQNLWDRPDHFIPDRFMPGAPPPPRHGYIPFAVGPRVCTGMAFGLTEAVLCLATLAGRFRLRLEPGAQVMPVCRLTLRPGDRLPMRLHHRHG</sequence>
<reference evidence="8 9" key="1">
    <citation type="submission" date="2018-06" db="EMBL/GenBank/DDBJ databases">
        <title>Genomic Encyclopedia of Archaeal and Bacterial Type Strains, Phase II (KMG-II): from individual species to whole genera.</title>
        <authorList>
            <person name="Goeker M."/>
        </authorList>
    </citation>
    <scope>NUCLEOTIDE SEQUENCE [LARGE SCALE GENOMIC DNA]</scope>
    <source>
        <strain evidence="8 9">DSM 24525</strain>
    </source>
</reference>
<evidence type="ECO:0000256" key="7">
    <source>
        <dbReference type="PIRSR" id="PIRSR602401-1"/>
    </source>
</evidence>
<dbReference type="InterPro" id="IPR050196">
    <property type="entry name" value="Cytochrome_P450_Monoox"/>
</dbReference>
<comment type="cofactor">
    <cofactor evidence="7">
        <name>heme</name>
        <dbReference type="ChEBI" id="CHEBI:30413"/>
    </cofactor>
</comment>
<proteinExistence type="inferred from homology"/>
<dbReference type="PANTHER" id="PTHR24291:SF50">
    <property type="entry name" value="BIFUNCTIONAL ALBAFLAVENONE MONOOXYGENASE_TERPENE SYNTHASE"/>
    <property type="match status" value="1"/>
</dbReference>
<dbReference type="RefSeq" id="WP_245903142.1">
    <property type="nucleotide sequence ID" value="NZ_QKYU01000001.1"/>
</dbReference>
<evidence type="ECO:0000256" key="4">
    <source>
        <dbReference type="ARBA" id="ARBA00023002"/>
    </source>
</evidence>
<gene>
    <name evidence="8" type="ORF">C8P66_101251</name>
</gene>